<protein>
    <recommendedName>
        <fullName evidence="3">Copia protein</fullName>
    </recommendedName>
</protein>
<accession>A0ABR2N3V0</accession>
<sequence>MDIQTTQTTLYCDNTIAIHITENTFFHKRTKHIEINCHFIRDNKRKESAPPTCIIYKTSREHPYESSSPKSLYILYVLARHDQYLCSSLWGSVEAR</sequence>
<comment type="caution">
    <text evidence="1">The sequence shown here is derived from an EMBL/GenBank/DDBJ whole genome shotgun (WGS) entry which is preliminary data.</text>
</comment>
<dbReference type="EMBL" id="JBBWWR010000001">
    <property type="protein sequence ID" value="KAK8970805.1"/>
    <property type="molecule type" value="Genomic_DNA"/>
</dbReference>
<organism evidence="1 2">
    <name type="scientific">Platanthera guangdongensis</name>
    <dbReference type="NCBI Taxonomy" id="2320717"/>
    <lineage>
        <taxon>Eukaryota</taxon>
        <taxon>Viridiplantae</taxon>
        <taxon>Streptophyta</taxon>
        <taxon>Embryophyta</taxon>
        <taxon>Tracheophyta</taxon>
        <taxon>Spermatophyta</taxon>
        <taxon>Magnoliopsida</taxon>
        <taxon>Liliopsida</taxon>
        <taxon>Asparagales</taxon>
        <taxon>Orchidaceae</taxon>
        <taxon>Orchidoideae</taxon>
        <taxon>Orchideae</taxon>
        <taxon>Orchidinae</taxon>
        <taxon>Platanthera</taxon>
    </lineage>
</organism>
<gene>
    <name evidence="1" type="ORF">KSP40_PGU006540</name>
</gene>
<dbReference type="Proteomes" id="UP001412067">
    <property type="component" value="Unassembled WGS sequence"/>
</dbReference>
<evidence type="ECO:0008006" key="3">
    <source>
        <dbReference type="Google" id="ProtNLM"/>
    </source>
</evidence>
<evidence type="ECO:0000313" key="1">
    <source>
        <dbReference type="EMBL" id="KAK8970805.1"/>
    </source>
</evidence>
<name>A0ABR2N3V0_9ASPA</name>
<evidence type="ECO:0000313" key="2">
    <source>
        <dbReference type="Proteomes" id="UP001412067"/>
    </source>
</evidence>
<keyword evidence="2" id="KW-1185">Reference proteome</keyword>
<proteinExistence type="predicted"/>
<reference evidence="1 2" key="1">
    <citation type="journal article" date="2022" name="Nat. Plants">
        <title>Genomes of leafy and leafless Platanthera orchids illuminate the evolution of mycoheterotrophy.</title>
        <authorList>
            <person name="Li M.H."/>
            <person name="Liu K.W."/>
            <person name="Li Z."/>
            <person name="Lu H.C."/>
            <person name="Ye Q.L."/>
            <person name="Zhang D."/>
            <person name="Wang J.Y."/>
            <person name="Li Y.F."/>
            <person name="Zhong Z.M."/>
            <person name="Liu X."/>
            <person name="Yu X."/>
            <person name="Liu D.K."/>
            <person name="Tu X.D."/>
            <person name="Liu B."/>
            <person name="Hao Y."/>
            <person name="Liao X.Y."/>
            <person name="Jiang Y.T."/>
            <person name="Sun W.H."/>
            <person name="Chen J."/>
            <person name="Chen Y.Q."/>
            <person name="Ai Y."/>
            <person name="Zhai J.W."/>
            <person name="Wu S.S."/>
            <person name="Zhou Z."/>
            <person name="Hsiao Y.Y."/>
            <person name="Wu W.L."/>
            <person name="Chen Y.Y."/>
            <person name="Lin Y.F."/>
            <person name="Hsu J.L."/>
            <person name="Li C.Y."/>
            <person name="Wang Z.W."/>
            <person name="Zhao X."/>
            <person name="Zhong W.Y."/>
            <person name="Ma X.K."/>
            <person name="Ma L."/>
            <person name="Huang J."/>
            <person name="Chen G.Z."/>
            <person name="Huang M.Z."/>
            <person name="Huang L."/>
            <person name="Peng D.H."/>
            <person name="Luo Y.B."/>
            <person name="Zou S.Q."/>
            <person name="Chen S.P."/>
            <person name="Lan S."/>
            <person name="Tsai W.C."/>
            <person name="Van de Peer Y."/>
            <person name="Liu Z.J."/>
        </authorList>
    </citation>
    <scope>NUCLEOTIDE SEQUENCE [LARGE SCALE GENOMIC DNA]</scope>
    <source>
        <strain evidence="1">Lor288</strain>
    </source>
</reference>